<dbReference type="FunFam" id="3.30.160.60:FF:000100">
    <property type="entry name" value="Zinc finger 45-like"/>
    <property type="match status" value="2"/>
</dbReference>
<dbReference type="GO" id="GO:0008270">
    <property type="term" value="F:zinc ion binding"/>
    <property type="evidence" value="ECO:0007669"/>
    <property type="project" value="UniProtKB-KW"/>
</dbReference>
<dbReference type="GO" id="GO:0005634">
    <property type="term" value="C:nucleus"/>
    <property type="evidence" value="ECO:0007669"/>
    <property type="project" value="UniProtKB-SubCell"/>
</dbReference>
<keyword evidence="11" id="KW-1185">Reference proteome</keyword>
<feature type="compositionally biased region" description="Polar residues" evidence="8">
    <location>
        <begin position="333"/>
        <end position="351"/>
    </location>
</feature>
<dbReference type="SUPFAM" id="SSF57184">
    <property type="entry name" value="Growth factor receptor domain"/>
    <property type="match status" value="1"/>
</dbReference>
<evidence type="ECO:0000313" key="10">
    <source>
        <dbReference type="EMBL" id="OXA58074.1"/>
    </source>
</evidence>
<keyword evidence="5" id="KW-0862">Zinc</keyword>
<dbReference type="Proteomes" id="UP000198287">
    <property type="component" value="Unassembled WGS sequence"/>
</dbReference>
<gene>
    <name evidence="10" type="ORF">Fcan01_06522</name>
</gene>
<keyword evidence="3" id="KW-0677">Repeat</keyword>
<evidence type="ECO:0000256" key="8">
    <source>
        <dbReference type="SAM" id="MobiDB-lite"/>
    </source>
</evidence>
<dbReference type="Pfam" id="PF00096">
    <property type="entry name" value="zf-C2H2"/>
    <property type="match status" value="3"/>
</dbReference>
<dbReference type="OrthoDB" id="4748970at2759"/>
<keyword evidence="2" id="KW-0479">Metal-binding</keyword>
<name>A0A226EM39_FOLCA</name>
<reference evidence="10 11" key="1">
    <citation type="submission" date="2015-12" db="EMBL/GenBank/DDBJ databases">
        <title>The genome of Folsomia candida.</title>
        <authorList>
            <person name="Faddeeva A."/>
            <person name="Derks M.F."/>
            <person name="Anvar Y."/>
            <person name="Smit S."/>
            <person name="Van Straalen N."/>
            <person name="Roelofs D."/>
        </authorList>
    </citation>
    <scope>NUCLEOTIDE SEQUENCE [LARGE SCALE GENOMIC DNA]</scope>
    <source>
        <strain evidence="10 11">VU population</strain>
        <tissue evidence="10">Whole body</tissue>
    </source>
</reference>
<feature type="domain" description="C2H2-type" evidence="9">
    <location>
        <begin position="610"/>
        <end position="637"/>
    </location>
</feature>
<evidence type="ECO:0000256" key="4">
    <source>
        <dbReference type="ARBA" id="ARBA00022771"/>
    </source>
</evidence>
<dbReference type="AlphaFoldDB" id="A0A226EM39"/>
<feature type="domain" description="C2H2-type" evidence="9">
    <location>
        <begin position="694"/>
        <end position="721"/>
    </location>
</feature>
<dbReference type="InterPro" id="IPR036236">
    <property type="entry name" value="Znf_C2H2_sf"/>
</dbReference>
<organism evidence="10 11">
    <name type="scientific">Folsomia candida</name>
    <name type="common">Springtail</name>
    <dbReference type="NCBI Taxonomy" id="158441"/>
    <lineage>
        <taxon>Eukaryota</taxon>
        <taxon>Metazoa</taxon>
        <taxon>Ecdysozoa</taxon>
        <taxon>Arthropoda</taxon>
        <taxon>Hexapoda</taxon>
        <taxon>Collembola</taxon>
        <taxon>Entomobryomorpha</taxon>
        <taxon>Isotomoidea</taxon>
        <taxon>Isotomidae</taxon>
        <taxon>Proisotominae</taxon>
        <taxon>Folsomia</taxon>
    </lineage>
</organism>
<dbReference type="SUPFAM" id="SSF57667">
    <property type="entry name" value="beta-beta-alpha zinc fingers"/>
    <property type="match status" value="3"/>
</dbReference>
<dbReference type="SMART" id="SM00355">
    <property type="entry name" value="ZnF_C2H2"/>
    <property type="match status" value="12"/>
</dbReference>
<feature type="region of interest" description="Disordered" evidence="8">
    <location>
        <begin position="316"/>
        <end position="426"/>
    </location>
</feature>
<evidence type="ECO:0000259" key="9">
    <source>
        <dbReference type="PROSITE" id="PS50157"/>
    </source>
</evidence>
<feature type="compositionally biased region" description="Acidic residues" evidence="8">
    <location>
        <begin position="393"/>
        <end position="416"/>
    </location>
</feature>
<keyword evidence="4 7" id="KW-0863">Zinc-finger</keyword>
<comment type="caution">
    <text evidence="10">The sequence shown here is derived from an EMBL/GenBank/DDBJ whole genome shotgun (WGS) entry which is preliminary data.</text>
</comment>
<sequence length="740" mass="84974">METLNDEQGETGEGCYLCGDDDGDGRRPLGGVGGDIKILETWSLRCVESISCLFRIPANDPLRQVMKDADYCQKCVQVVRDIDFTFRLFNQLLARLEVLQKDMLDKVTQNEIKDFGENFEREISKLLREGSADINVGIDRFKNLLNLESLMNYSDNDTKPVQHSSRAVKRKLSNEVDNEQLEIKEEEEKIYVNFDQEEVDLFDEQDWVILSKEEDNKQKVVEQSQTFVSDNENGEEDYHTNHGRKRTWRKRKPIKVKRFRCALCPALAFGSELALNGHRRSIHEFDPLPYHCDKCPKKLRQLKSLKLHKMNNCPLSLDSSQNSIDPHPIKSESLLSDSEAGNSQIRRSSPRVTVKREINSIPKQEYQDADAAINLDEDNKYPSDKDDDYRETGDEEEEDNASDSDFSDDDLSDGSDADYQRVRKNRGQTSIKKLQCRLCPASFMAETTLKGHQLGVHENDPLPFHCVKCPKKFRKYKTLRSHTSKSCQKEIFQPSQNIPCISCPKKFSTYTSLRKHTNLLHSELYCSFCALNFPTLEETQTHEELHKNFEQPFQCTICQSVYPNSLKLKDHVALSHMDTRVVCDICGGKFASTNNLRKHQATHNDSYVGHKCEICGLVNQSVSSLAQHMLKHSSSKNFTCETCGKSFSYPASLKRHRINHQAQLPCACKICGKTFACKQFLLKHEEIHSGTLSYQCPTCDKKFKTKNSLKQHVKIHDPKDPNRKKRARINRQALVIEPMQ</sequence>
<proteinExistence type="predicted"/>
<feature type="domain" description="C2H2-type" evidence="9">
    <location>
        <begin position="498"/>
        <end position="522"/>
    </location>
</feature>
<evidence type="ECO:0000256" key="5">
    <source>
        <dbReference type="ARBA" id="ARBA00022833"/>
    </source>
</evidence>
<evidence type="ECO:0000256" key="3">
    <source>
        <dbReference type="ARBA" id="ARBA00022737"/>
    </source>
</evidence>
<dbReference type="PROSITE" id="PS00028">
    <property type="entry name" value="ZINC_FINGER_C2H2_1"/>
    <property type="match status" value="8"/>
</dbReference>
<evidence type="ECO:0000256" key="2">
    <source>
        <dbReference type="ARBA" id="ARBA00022723"/>
    </source>
</evidence>
<evidence type="ECO:0000313" key="11">
    <source>
        <dbReference type="Proteomes" id="UP000198287"/>
    </source>
</evidence>
<dbReference type="Gene3D" id="3.30.160.60">
    <property type="entry name" value="Classic Zinc Finger"/>
    <property type="match status" value="7"/>
</dbReference>
<feature type="domain" description="C2H2-type" evidence="9">
    <location>
        <begin position="666"/>
        <end position="693"/>
    </location>
</feature>
<comment type="subcellular location">
    <subcellularLocation>
        <location evidence="1">Nucleus</location>
    </subcellularLocation>
</comment>
<dbReference type="InterPro" id="IPR009030">
    <property type="entry name" value="Growth_fac_rcpt_cys_sf"/>
</dbReference>
<feature type="domain" description="C2H2-type" evidence="9">
    <location>
        <begin position="581"/>
        <end position="608"/>
    </location>
</feature>
<dbReference type="PANTHER" id="PTHR24394">
    <property type="entry name" value="ZINC FINGER PROTEIN"/>
    <property type="match status" value="1"/>
</dbReference>
<evidence type="ECO:0000256" key="7">
    <source>
        <dbReference type="PROSITE-ProRule" id="PRU00042"/>
    </source>
</evidence>
<dbReference type="PANTHER" id="PTHR24394:SF29">
    <property type="entry name" value="MYONEURIN"/>
    <property type="match status" value="1"/>
</dbReference>
<feature type="domain" description="C2H2-type" evidence="9">
    <location>
        <begin position="638"/>
        <end position="665"/>
    </location>
</feature>
<evidence type="ECO:0000256" key="1">
    <source>
        <dbReference type="ARBA" id="ARBA00004123"/>
    </source>
</evidence>
<accession>A0A226EM39</accession>
<dbReference type="PROSITE" id="PS50157">
    <property type="entry name" value="ZINC_FINGER_C2H2_2"/>
    <property type="match status" value="7"/>
</dbReference>
<dbReference type="GO" id="GO:0000981">
    <property type="term" value="F:DNA-binding transcription factor activity, RNA polymerase II-specific"/>
    <property type="evidence" value="ECO:0007669"/>
    <property type="project" value="TreeGrafter"/>
</dbReference>
<evidence type="ECO:0000256" key="6">
    <source>
        <dbReference type="ARBA" id="ARBA00023242"/>
    </source>
</evidence>
<feature type="compositionally biased region" description="Basic and acidic residues" evidence="8">
    <location>
        <begin position="377"/>
        <end position="392"/>
    </location>
</feature>
<dbReference type="EMBL" id="LNIX01000003">
    <property type="protein sequence ID" value="OXA58074.1"/>
    <property type="molecule type" value="Genomic_DNA"/>
</dbReference>
<feature type="domain" description="C2H2-type" evidence="9">
    <location>
        <begin position="434"/>
        <end position="462"/>
    </location>
</feature>
<dbReference type="InterPro" id="IPR013087">
    <property type="entry name" value="Znf_C2H2_type"/>
</dbReference>
<protein>
    <submittedName>
        <fullName evidence="10">Zinc finger protein 16</fullName>
    </submittedName>
</protein>
<keyword evidence="6" id="KW-0539">Nucleus</keyword>